<dbReference type="EMBL" id="AP021875">
    <property type="protein sequence ID" value="BBO77579.1"/>
    <property type="molecule type" value="Genomic_DNA"/>
</dbReference>
<protein>
    <recommendedName>
        <fullName evidence="3">Motility protein</fullName>
    </recommendedName>
</protein>
<accession>A0A5K7ZBM7</accession>
<dbReference type="OrthoDB" id="10006183at2"/>
<name>A0A5K7ZBM7_9BACT</name>
<dbReference type="AlphaFoldDB" id="A0A5K7ZBM7"/>
<evidence type="ECO:0000313" key="1">
    <source>
        <dbReference type="EMBL" id="BBO77579.1"/>
    </source>
</evidence>
<sequence>MNVSATPASTMAMASASQQLQTVMETQMALLRELAESQQEIAQMLAANGLGQTIDIQA</sequence>
<organism evidence="1 2">
    <name type="scientific">Desulfosarcina widdelii</name>
    <dbReference type="NCBI Taxonomy" id="947919"/>
    <lineage>
        <taxon>Bacteria</taxon>
        <taxon>Pseudomonadati</taxon>
        <taxon>Thermodesulfobacteriota</taxon>
        <taxon>Desulfobacteria</taxon>
        <taxon>Desulfobacterales</taxon>
        <taxon>Desulfosarcinaceae</taxon>
        <taxon>Desulfosarcina</taxon>
    </lineage>
</organism>
<dbReference type="RefSeq" id="WP_155306306.1">
    <property type="nucleotide sequence ID" value="NZ_AP021875.1"/>
</dbReference>
<reference evidence="1 2" key="1">
    <citation type="submission" date="2019-11" db="EMBL/GenBank/DDBJ databases">
        <title>Comparative genomics of hydrocarbon-degrading Desulfosarcina strains.</title>
        <authorList>
            <person name="Watanabe M."/>
            <person name="Kojima H."/>
            <person name="Fukui M."/>
        </authorList>
    </citation>
    <scope>NUCLEOTIDE SEQUENCE [LARGE SCALE GENOMIC DNA]</scope>
    <source>
        <strain evidence="1 2">PP31</strain>
    </source>
</reference>
<dbReference type="Proteomes" id="UP000427769">
    <property type="component" value="Chromosome"/>
</dbReference>
<evidence type="ECO:0008006" key="3">
    <source>
        <dbReference type="Google" id="ProtNLM"/>
    </source>
</evidence>
<keyword evidence="2" id="KW-1185">Reference proteome</keyword>
<dbReference type="KEGG" id="dwd:DSCW_49960"/>
<proteinExistence type="predicted"/>
<gene>
    <name evidence="1" type="ORF">DSCW_49960</name>
</gene>
<evidence type="ECO:0000313" key="2">
    <source>
        <dbReference type="Proteomes" id="UP000427769"/>
    </source>
</evidence>